<dbReference type="Proteomes" id="UP000053429">
    <property type="component" value="Unassembled WGS sequence"/>
</dbReference>
<evidence type="ECO:0000313" key="5">
    <source>
        <dbReference type="EMBL" id="KUO02783.1"/>
    </source>
</evidence>
<feature type="domain" description="HTH marR-type" evidence="4">
    <location>
        <begin position="15"/>
        <end position="149"/>
    </location>
</feature>
<evidence type="ECO:0000313" key="6">
    <source>
        <dbReference type="Proteomes" id="UP000053429"/>
    </source>
</evidence>
<dbReference type="PRINTS" id="PR00598">
    <property type="entry name" value="HTHMARR"/>
</dbReference>
<dbReference type="OrthoDB" id="3830756at2"/>
<dbReference type="Gene3D" id="1.10.10.10">
    <property type="entry name" value="Winged helix-like DNA-binding domain superfamily/Winged helix DNA-binding domain"/>
    <property type="match status" value="1"/>
</dbReference>
<dbReference type="PROSITE" id="PS01117">
    <property type="entry name" value="HTH_MARR_1"/>
    <property type="match status" value="1"/>
</dbReference>
<dbReference type="InterPro" id="IPR023187">
    <property type="entry name" value="Tscrpt_reg_MarR-type_CS"/>
</dbReference>
<dbReference type="RefSeq" id="WP_062720399.1">
    <property type="nucleotide sequence ID" value="NZ_KQ948929.1"/>
</dbReference>
<proteinExistence type="predicted"/>
<dbReference type="InterPro" id="IPR000835">
    <property type="entry name" value="HTH_MarR-typ"/>
</dbReference>
<comment type="caution">
    <text evidence="5">The sequence shown here is derived from an EMBL/GenBank/DDBJ whole genome shotgun (WGS) entry which is preliminary data.</text>
</comment>
<organism evidence="5 6">
    <name type="scientific">Streptomyces caeruleatus</name>
    <dbReference type="NCBI Taxonomy" id="661399"/>
    <lineage>
        <taxon>Bacteria</taxon>
        <taxon>Bacillati</taxon>
        <taxon>Actinomycetota</taxon>
        <taxon>Actinomycetes</taxon>
        <taxon>Kitasatosporales</taxon>
        <taxon>Streptomycetaceae</taxon>
        <taxon>Streptomyces</taxon>
    </lineage>
</organism>
<dbReference type="InterPro" id="IPR039422">
    <property type="entry name" value="MarR/SlyA-like"/>
</dbReference>
<dbReference type="GO" id="GO:0003677">
    <property type="term" value="F:DNA binding"/>
    <property type="evidence" value="ECO:0007669"/>
    <property type="project" value="UniProtKB-KW"/>
</dbReference>
<keyword evidence="2" id="KW-0238">DNA-binding</keyword>
<dbReference type="InterPro" id="IPR036390">
    <property type="entry name" value="WH_DNA-bd_sf"/>
</dbReference>
<gene>
    <name evidence="5" type="ORF">AQJ67_20330</name>
</gene>
<name>A0A101U2A7_9ACTN</name>
<dbReference type="PANTHER" id="PTHR33164:SF43">
    <property type="entry name" value="HTH-TYPE TRANSCRIPTIONAL REPRESSOR YETL"/>
    <property type="match status" value="1"/>
</dbReference>
<dbReference type="STRING" id="661399.AQJ67_20330"/>
<dbReference type="SMART" id="SM00347">
    <property type="entry name" value="HTH_MARR"/>
    <property type="match status" value="1"/>
</dbReference>
<protein>
    <submittedName>
        <fullName evidence="5">MarR family transcriptional regulator</fullName>
    </submittedName>
</protein>
<dbReference type="SUPFAM" id="SSF46785">
    <property type="entry name" value="Winged helix' DNA-binding domain"/>
    <property type="match status" value="1"/>
</dbReference>
<dbReference type="AlphaFoldDB" id="A0A101U2A7"/>
<evidence type="ECO:0000256" key="2">
    <source>
        <dbReference type="ARBA" id="ARBA00023125"/>
    </source>
</evidence>
<dbReference type="GO" id="GO:0006950">
    <property type="term" value="P:response to stress"/>
    <property type="evidence" value="ECO:0007669"/>
    <property type="project" value="TreeGrafter"/>
</dbReference>
<sequence>MCREPDPEIPCELPSDVVGRHVVEAVENLVTLWFTAVEEVRPRLPPLQLRALRAVSRRPALNLTALAEQLHIALPTASRLCDRLEAAGLLRRRVRPGNRREVHLEVTAEGRRCLADVAERLSLHLAVAFDDVPPARRARLEQVLRAFHEGGPAADP</sequence>
<dbReference type="EMBL" id="LMWY01000023">
    <property type="protein sequence ID" value="KUO02783.1"/>
    <property type="molecule type" value="Genomic_DNA"/>
</dbReference>
<dbReference type="InterPro" id="IPR036388">
    <property type="entry name" value="WH-like_DNA-bd_sf"/>
</dbReference>
<dbReference type="PROSITE" id="PS50995">
    <property type="entry name" value="HTH_MARR_2"/>
    <property type="match status" value="1"/>
</dbReference>
<evidence type="ECO:0000256" key="1">
    <source>
        <dbReference type="ARBA" id="ARBA00023015"/>
    </source>
</evidence>
<accession>A0A101U2A7</accession>
<evidence type="ECO:0000259" key="4">
    <source>
        <dbReference type="PROSITE" id="PS50995"/>
    </source>
</evidence>
<evidence type="ECO:0000256" key="3">
    <source>
        <dbReference type="ARBA" id="ARBA00023163"/>
    </source>
</evidence>
<dbReference type="PANTHER" id="PTHR33164">
    <property type="entry name" value="TRANSCRIPTIONAL REGULATOR, MARR FAMILY"/>
    <property type="match status" value="1"/>
</dbReference>
<dbReference type="GO" id="GO:0003700">
    <property type="term" value="F:DNA-binding transcription factor activity"/>
    <property type="evidence" value="ECO:0007669"/>
    <property type="project" value="InterPro"/>
</dbReference>
<reference evidence="5 6" key="1">
    <citation type="submission" date="2015-10" db="EMBL/GenBank/DDBJ databases">
        <title>Draft genome sequence of Streptomyces caeruleatus NRRL B-24802, type strain for the species Streptomyces caeruleatus.</title>
        <authorList>
            <person name="Ruckert C."/>
            <person name="Winkler A."/>
            <person name="Kalinowski J."/>
            <person name="Kampfer P."/>
            <person name="Glaeser S."/>
        </authorList>
    </citation>
    <scope>NUCLEOTIDE SEQUENCE [LARGE SCALE GENOMIC DNA]</scope>
    <source>
        <strain evidence="5 6">NRRL B-24802</strain>
    </source>
</reference>
<dbReference type="Pfam" id="PF01047">
    <property type="entry name" value="MarR"/>
    <property type="match status" value="1"/>
</dbReference>
<keyword evidence="6" id="KW-1185">Reference proteome</keyword>
<keyword evidence="1" id="KW-0805">Transcription regulation</keyword>
<keyword evidence="3" id="KW-0804">Transcription</keyword>